<reference evidence="2 3" key="1">
    <citation type="journal article" date="2016" name="Mol. Biol. Evol.">
        <title>Comparative Genomics of Early-Diverging Mushroom-Forming Fungi Provides Insights into the Origins of Lignocellulose Decay Capabilities.</title>
        <authorList>
            <person name="Nagy L.G."/>
            <person name="Riley R."/>
            <person name="Tritt A."/>
            <person name="Adam C."/>
            <person name="Daum C."/>
            <person name="Floudas D."/>
            <person name="Sun H."/>
            <person name="Yadav J.S."/>
            <person name="Pangilinan J."/>
            <person name="Larsson K.H."/>
            <person name="Matsuura K."/>
            <person name="Barry K."/>
            <person name="Labutti K."/>
            <person name="Kuo R."/>
            <person name="Ohm R.A."/>
            <person name="Bhattacharya S.S."/>
            <person name="Shirouzu T."/>
            <person name="Yoshinaga Y."/>
            <person name="Martin F.M."/>
            <person name="Grigoriev I.V."/>
            <person name="Hibbett D.S."/>
        </authorList>
    </citation>
    <scope>NUCLEOTIDE SEQUENCE [LARGE SCALE GENOMIC DNA]</scope>
    <source>
        <strain evidence="2 3">HHB12029</strain>
    </source>
</reference>
<dbReference type="EMBL" id="KV426014">
    <property type="protein sequence ID" value="KZV92093.1"/>
    <property type="molecule type" value="Genomic_DNA"/>
</dbReference>
<protein>
    <submittedName>
        <fullName evidence="2">Uncharacterized protein</fullName>
    </submittedName>
</protein>
<name>A0A165HK88_EXIGL</name>
<feature type="compositionally biased region" description="Polar residues" evidence="1">
    <location>
        <begin position="201"/>
        <end position="212"/>
    </location>
</feature>
<dbReference type="InParanoid" id="A0A165HK88"/>
<dbReference type="AlphaFoldDB" id="A0A165HK88"/>
<dbReference type="Proteomes" id="UP000077266">
    <property type="component" value="Unassembled WGS sequence"/>
</dbReference>
<organism evidence="2 3">
    <name type="scientific">Exidia glandulosa HHB12029</name>
    <dbReference type="NCBI Taxonomy" id="1314781"/>
    <lineage>
        <taxon>Eukaryota</taxon>
        <taxon>Fungi</taxon>
        <taxon>Dikarya</taxon>
        <taxon>Basidiomycota</taxon>
        <taxon>Agaricomycotina</taxon>
        <taxon>Agaricomycetes</taxon>
        <taxon>Auriculariales</taxon>
        <taxon>Exidiaceae</taxon>
        <taxon>Exidia</taxon>
    </lineage>
</organism>
<accession>A0A165HK88</accession>
<gene>
    <name evidence="2" type="ORF">EXIGLDRAFT_718689</name>
</gene>
<feature type="region of interest" description="Disordered" evidence="1">
    <location>
        <begin position="192"/>
        <end position="266"/>
    </location>
</feature>
<evidence type="ECO:0000313" key="2">
    <source>
        <dbReference type="EMBL" id="KZV92093.1"/>
    </source>
</evidence>
<keyword evidence="3" id="KW-1185">Reference proteome</keyword>
<feature type="compositionally biased region" description="Basic residues" evidence="1">
    <location>
        <begin position="249"/>
        <end position="266"/>
    </location>
</feature>
<evidence type="ECO:0000313" key="3">
    <source>
        <dbReference type="Proteomes" id="UP000077266"/>
    </source>
</evidence>
<proteinExistence type="predicted"/>
<evidence type="ECO:0000256" key="1">
    <source>
        <dbReference type="SAM" id="MobiDB-lite"/>
    </source>
</evidence>
<sequence>MRTSSADKFSKRIDRVLVLRHTGSAWTGTLRRCFDAVSCEAALRNSSIQQTVRDPKAALWSAACASDSGGFFAPLVLKPLHLSAIILIPSSTLAMLVRYTVDARMSSPALDDVLVLPIPSPSSSASDQPCTAGDAASASSYDGGNVHGRILSAYGSIHGVDISCGDIDFTIELDDDVDDDWRSVTATTSVPFRRSACPSPDTRSPSESPRSVQQERRDAFQKGTRTRSSVTAVKSSIRAGSLHRIRDAAHRRHLQPKRHPISTRGA</sequence>